<keyword evidence="3" id="KW-1185">Reference proteome</keyword>
<dbReference type="Proteomes" id="UP000727407">
    <property type="component" value="Unassembled WGS sequence"/>
</dbReference>
<dbReference type="AlphaFoldDB" id="A0A8J4UTP8"/>
<protein>
    <submittedName>
        <fullName evidence="2">Plasma membrane fusion protein PRM1</fullName>
    </submittedName>
</protein>
<comment type="caution">
    <text evidence="2">The sequence shown here is derived from an EMBL/GenBank/DDBJ whole genome shotgun (WGS) entry which is preliminary data.</text>
</comment>
<dbReference type="EMBL" id="QNUK01000040">
    <property type="protein sequence ID" value="KAF5905797.1"/>
    <property type="molecule type" value="Genomic_DNA"/>
</dbReference>
<evidence type="ECO:0000313" key="2">
    <source>
        <dbReference type="EMBL" id="KAF5905797.1"/>
    </source>
</evidence>
<gene>
    <name evidence="2" type="primary">fox2</name>
    <name evidence="2" type="ORF">DAT39_004469</name>
</gene>
<sequence>MRATATTGPEGRQSWSKVKAIRILHLSSTAPVMCLGMKFGDGKVREGQSRHSGHDYLRGGHSPQEREVSTTWSWVDWWL</sequence>
<accession>A0A8J4UTP8</accession>
<name>A0A8J4UTP8_CLAMG</name>
<proteinExistence type="predicted"/>
<organism evidence="2 3">
    <name type="scientific">Clarias magur</name>
    <name type="common">Asian catfish</name>
    <name type="synonym">Macropteronotus magur</name>
    <dbReference type="NCBI Taxonomy" id="1594786"/>
    <lineage>
        <taxon>Eukaryota</taxon>
        <taxon>Metazoa</taxon>
        <taxon>Chordata</taxon>
        <taxon>Craniata</taxon>
        <taxon>Vertebrata</taxon>
        <taxon>Euteleostomi</taxon>
        <taxon>Actinopterygii</taxon>
        <taxon>Neopterygii</taxon>
        <taxon>Teleostei</taxon>
        <taxon>Ostariophysi</taxon>
        <taxon>Siluriformes</taxon>
        <taxon>Clariidae</taxon>
        <taxon>Clarias</taxon>
    </lineage>
</organism>
<evidence type="ECO:0000256" key="1">
    <source>
        <dbReference type="SAM" id="MobiDB-lite"/>
    </source>
</evidence>
<evidence type="ECO:0000313" key="3">
    <source>
        <dbReference type="Proteomes" id="UP000727407"/>
    </source>
</evidence>
<reference evidence="2" key="1">
    <citation type="submission" date="2020-07" db="EMBL/GenBank/DDBJ databases">
        <title>Clarias magur genome sequencing, assembly and annotation.</title>
        <authorList>
            <person name="Kushwaha B."/>
            <person name="Kumar R."/>
            <person name="Das P."/>
            <person name="Joshi C.G."/>
            <person name="Kumar D."/>
            <person name="Nagpure N.S."/>
            <person name="Pandey M."/>
            <person name="Agarwal S."/>
            <person name="Srivastava S."/>
            <person name="Singh M."/>
            <person name="Sahoo L."/>
            <person name="Jayasankar P."/>
            <person name="Meher P.K."/>
            <person name="Koringa P.G."/>
            <person name="Iquebal M.A."/>
            <person name="Das S.P."/>
            <person name="Bit A."/>
            <person name="Patnaik S."/>
            <person name="Patel N."/>
            <person name="Shah T.M."/>
            <person name="Hinsu A."/>
            <person name="Jena J.K."/>
        </authorList>
    </citation>
    <scope>NUCLEOTIDE SEQUENCE</scope>
    <source>
        <strain evidence="2">CIFAMagur01</strain>
        <tissue evidence="2">Testis</tissue>
    </source>
</reference>
<feature type="region of interest" description="Disordered" evidence="1">
    <location>
        <begin position="44"/>
        <end position="63"/>
    </location>
</feature>